<dbReference type="SMART" id="SM00822">
    <property type="entry name" value="PKS_KR"/>
    <property type="match status" value="2"/>
</dbReference>
<evidence type="ECO:0000256" key="5">
    <source>
        <dbReference type="ARBA" id="ARBA00023268"/>
    </source>
</evidence>
<dbReference type="SUPFAM" id="SSF51735">
    <property type="entry name" value="NAD(P)-binding Rossmann-fold domains"/>
    <property type="match status" value="4"/>
</dbReference>
<dbReference type="EC" id="2.3.1.94" evidence="11"/>
<dbReference type="EMBL" id="CM001466">
    <property type="protein sequence ID" value="EHY88978.1"/>
    <property type="molecule type" value="Genomic_DNA"/>
</dbReference>
<protein>
    <recommendedName>
        <fullName evidence="11">6-deoxyerythronolide-B synthase</fullName>
        <ecNumber evidence="11">2.3.1.94</ecNumber>
    </recommendedName>
</protein>
<comment type="subunit">
    <text evidence="10">Homodimer. Erythronolide synthase is composed of EryAI, EryAII and EryAIII multimodular (2 modules) polypeptides each coding for a functional synthase subunit which participates in 2 of the six FAS-like elongation steps required for formation of the polyketide. Module 1, 2, 3, 4, 5, and 6 participating in biosynthesis steps 1, 2, 3, 4, 5, and 6, respectively.</text>
</comment>
<evidence type="ECO:0000256" key="4">
    <source>
        <dbReference type="ARBA" id="ARBA00022737"/>
    </source>
</evidence>
<dbReference type="InterPro" id="IPR016036">
    <property type="entry name" value="Malonyl_transacylase_ACP-bd"/>
</dbReference>
<dbReference type="Gene3D" id="3.30.70.3290">
    <property type="match status" value="1"/>
</dbReference>
<dbReference type="SMART" id="SM00827">
    <property type="entry name" value="PKS_AT"/>
    <property type="match status" value="1"/>
</dbReference>
<keyword evidence="2" id="KW-0597">Phosphoprotein</keyword>
<keyword evidence="1" id="KW-0596">Phosphopantetheine</keyword>
<dbReference type="Pfam" id="PF02801">
    <property type="entry name" value="Ketoacyl-synt_C"/>
    <property type="match status" value="1"/>
</dbReference>
<evidence type="ECO:0000256" key="11">
    <source>
        <dbReference type="ARBA" id="ARBA00066981"/>
    </source>
</evidence>
<dbReference type="Gene3D" id="3.40.50.720">
    <property type="entry name" value="NAD(P)-binding Rossmann-like Domain"/>
    <property type="match status" value="2"/>
</dbReference>
<feature type="active site" description="Proton acceptor; for dehydratase activity" evidence="12">
    <location>
        <position position="1695"/>
    </location>
</feature>
<dbReference type="InterPro" id="IPR055123">
    <property type="entry name" value="SpnB-like_Rossmann"/>
</dbReference>
<dbReference type="InterPro" id="IPR049552">
    <property type="entry name" value="PKS_DH_N"/>
</dbReference>
<comment type="function">
    <text evidence="8">Involved in the biosynthesis of antibiotic erythromycin via the biosynthesis of its aglycone precursor, 6-deoxyerythronolide B (6-dEB).</text>
</comment>
<dbReference type="Pfam" id="PF00698">
    <property type="entry name" value="Acyl_transf_1"/>
    <property type="match status" value="2"/>
</dbReference>
<dbReference type="SUPFAM" id="SSF55048">
    <property type="entry name" value="Probable ACP-binding domain of malonyl-CoA ACP transacylase"/>
    <property type="match status" value="1"/>
</dbReference>
<dbReference type="InterPro" id="IPR014043">
    <property type="entry name" value="Acyl_transferase_dom"/>
</dbReference>
<dbReference type="CDD" id="cd08952">
    <property type="entry name" value="KR_1_SDR_x"/>
    <property type="match status" value="1"/>
</dbReference>
<dbReference type="PROSITE" id="PS52004">
    <property type="entry name" value="KS3_2"/>
    <property type="match status" value="1"/>
</dbReference>
<dbReference type="Gene3D" id="3.10.129.110">
    <property type="entry name" value="Polyketide synthase dehydratase"/>
    <property type="match status" value="1"/>
</dbReference>
<dbReference type="InterPro" id="IPR016035">
    <property type="entry name" value="Acyl_Trfase/lysoPLipase"/>
</dbReference>
<dbReference type="Pfam" id="PF18369">
    <property type="entry name" value="PKS_DE"/>
    <property type="match status" value="1"/>
</dbReference>
<proteinExistence type="predicted"/>
<feature type="region of interest" description="N-terminal hotdog fold" evidence="12">
    <location>
        <begin position="1663"/>
        <end position="1784"/>
    </location>
</feature>
<dbReference type="CDD" id="cd08956">
    <property type="entry name" value="KR_3_FAS_SDR_x"/>
    <property type="match status" value="1"/>
</dbReference>
<dbReference type="Proteomes" id="UP000004705">
    <property type="component" value="Chromosome"/>
</dbReference>
<evidence type="ECO:0000256" key="2">
    <source>
        <dbReference type="ARBA" id="ARBA00022553"/>
    </source>
</evidence>
<dbReference type="InterPro" id="IPR020806">
    <property type="entry name" value="PKS_PP-bd"/>
</dbReference>
<evidence type="ECO:0000256" key="6">
    <source>
        <dbReference type="ARBA" id="ARBA00023315"/>
    </source>
</evidence>
<dbReference type="PROSITE" id="PS00606">
    <property type="entry name" value="KS3_1"/>
    <property type="match status" value="1"/>
</dbReference>
<accession>H8GEN3</accession>
<dbReference type="Pfam" id="PF14765">
    <property type="entry name" value="PS-DH"/>
    <property type="match status" value="1"/>
</dbReference>
<dbReference type="GO" id="GO:0004312">
    <property type="term" value="F:fatty acid synthase activity"/>
    <property type="evidence" value="ECO:0007669"/>
    <property type="project" value="TreeGrafter"/>
</dbReference>
<dbReference type="InterPro" id="IPR006162">
    <property type="entry name" value="Ppantetheine_attach_site"/>
</dbReference>
<dbReference type="PANTHER" id="PTHR43775">
    <property type="entry name" value="FATTY ACID SYNTHASE"/>
    <property type="match status" value="1"/>
</dbReference>
<dbReference type="GO" id="GO:0047879">
    <property type="term" value="F:erythronolide synthase activity"/>
    <property type="evidence" value="ECO:0007669"/>
    <property type="project" value="UniProtKB-EC"/>
</dbReference>
<dbReference type="SMART" id="SM01294">
    <property type="entry name" value="PKS_PP_betabranch"/>
    <property type="match status" value="2"/>
</dbReference>
<dbReference type="InterPro" id="IPR049900">
    <property type="entry name" value="PKS_mFAS_DH"/>
</dbReference>
<dbReference type="InterPro" id="IPR036291">
    <property type="entry name" value="NAD(P)-bd_dom_sf"/>
</dbReference>
<sequence>MDTTELTGRYWYRNLRQTVEFAAAIERLSGEGRQAFIEVSAHPVLTMAIQDTAEHTDRSAAVVGTLRRDEGDLRRLLTSAAEAFCAGVDVDWKTVTAGAGSTPFDLPTYPFQHQRYWLTEPDEAVTEASGTSMDSRFWAAVQQEDLAELARTLDVPADESLEAVLPALSSWYRGSQRQADIDDKRYGVTWQTLDPATPAKLTGTWVVVSVVSSMAEHPWVQGALDALARAGATVRHLRLDEADTDRAVLAGKLRELLADGAEPSGVLSLLAFDERGHSEHPAAPVGLALTVALVQALGDVDVRALLWCASDGAVSVAPTEAPRNPGQAQVWGFGRVVGLEHPERWGGLVDLPATVEERYQAGLANAVGNAAEEDQLAVRGRIPLVRRLVRTPLRDAAPVRSWRPEGTVLVTGGTGALGSHVARWVAREGAEHVLITSRRGMDAPGAAELRDELTQLGSRVTIAACDVADRDSLAALLAEHPVTAVFHVAAVLDDSLIDSLTVEQIHRVAGVKVGGTLNLHELTADMPLSAFVVFSSFAGTTGGPGQGNYAPGNAFLDAFAQQRRAHGLPATSLAWGPWAGGGMAEGDGGELSRRHGLKDVSPELSLEIMKQALDHDETFVTVAEIDWERFFLAFTSSRARPFLYGVDDVQRMLASGAAGDMVGATSSAKAAVDSPTELGSRLAQLSEAEQERELVKIVRDQVATVLGHTDADRIDVKAAFKDLGFDSVTAVELRNRLNSVTGLKLPATLIFDFPSAASLVAHLRTELVGEQEVATATPTTTTPVDEPIAIVAMSCRYPGDVESPEDLWRMLVNGEEGITDFPANRGWDVDALYDPDPAAEGKTYTRKGGFLHRAGEFDPGFFGISPREALAMDPQQRLLLETSWEAFERAGIDPLSLAGSPSGVFFGLSYQDYADQLNQAPDSVYVGVGNTASVASGRVAYSLGLEGPAVTIDTACSSSLVAMHLAVQSLRRGECSLALAGGAVVMASPDMFVEFSRQRGLAVDGRCKAFSADADGFGSAEGVGIVLLERLSDAQRNKRNILAVVRGSAMNQDGASNGLTAPNGPSQQRVIRAALADAGVTPSEVDAVEAHGTGTTLGDPIEAQALQATYGRDRERSLWLGSVKSNLGHTQAASGVAGVMKMVLAMRHGVVPATLHVSEPSPHIDWSAGAVELATEAIEWPDTGRPRRAGVSSFGISGTNAHVILEQAPEPEPVEVTPRPVVPWVISAKSESALRELAERVAEYGADRAAGDVAVGLAGRSVFDHRAVVVGEDPVALMSGIARGESPAGVVHDVASPVDRVVFVFPGQGSQWVGMAARLLDESQVFAERMAECAEALAPFVDWDVFDVLGDEVALARVDVVQPVLWAINVSLAAVWESLGVVPGAVVGHSQGEIAAAVVAGGLSLGDGARVVALRSQVIAARLAGAGGMLSVAAPLDQVTSRLVDGVSVAAVNGPNAVVLSGNPEALVEVQSGFEAEGVRARMVAVDYASHSEHVEAIEAELADLLAPVEPQSGRIPFYSTVDSAWLDTTELTGRYWYRNLRQTVEFAPAVEHLAAEGRQAFIEVSAHPVLTMAIQDTVEHTDQPAAVVGTLRRDEGDLRRLLTSAAEAFCAGVDVDWKIVTAGAGSTPFDLPTYPFQHQRYWPDEPGKVGDVESVGLSSTDHPLLGAAVEMAEGEGLVFTGKLSLHSHPWLADHAVSGVPLLPGTAYLELAIWAGDQVGCSHLEELAMETPLVLPDSGGVQLQLVVAEPGDGGRRAVRLYSRAGEGDWVRHAAGTLAPAAPEAATDLTSWPPPGAEPVDVDGFYAGLAEQGYDYGPAFQGMRAAWRRGDEVFAEVALPEGQRSTADRYGLHPALLDAAMQTTELGGFDDDGQARLPLVWTGVTLHASGAATLRVRVSSAGPDAVTVDVADQSGIAVATIESLVARPISADHLAAARPGAESLYRLTWVPREVGGNAAELVLVGDDFVDLGITRYPDVAKLAEGGATPDVVLVSVPDGEDDSEEPTSAVRAAANRVLRLVQEWLADDRFGDSRLGVVVRGALAVSDGDVPVLGQSAVTGLIRSACSENPDRLVLVHIDDDPASVTALPHALATGEPEIALRRGEVFAPRLATAGPVEHEPVTLDPDGTVLITGGTGTLGRMLSRHLVDRHGVRHLLLASRRGPDAPGAEALRTELAELGADVTIVSADVSDRRAVAELLERVPDAHPLTAVVHTAAVLDDGLVTSFTPERVDTTLRPKADAALHLHELTRDRDLAAFVLFSSGAAVYGSKGQANYAAANSVLDALAQYRRANGLPAISLNWGFWATASEMTGTLGEADLERIARDGGIAISDEQGLALFDEALRRNDPVLVPSPMDLDVLRDQARDGTLPALLSGLVRAPAQRRRVSTTSPTDGGGRERSALLDRLAGLDDKGRNAVLLDVVTGHVAAVLGHQSAAAVDPRRGFLEMGFDSLTGIELRNRLNAATGQRLPATLIFDYPAPEAVATYLAEALASAAGTGEAAHSVFSATSAQSLSSKLDSLDQELAVMTLDDDVRAELAERLAELATRYGGTVPKGGIAEKIDAASDDEIFDFIDNELKP</sequence>
<dbReference type="InterPro" id="IPR009081">
    <property type="entry name" value="PP-bd_ACP"/>
</dbReference>
<evidence type="ECO:0000256" key="12">
    <source>
        <dbReference type="PROSITE-ProRule" id="PRU01363"/>
    </source>
</evidence>
<dbReference type="HOGENOM" id="CLU_000022_35_8_11"/>
<dbReference type="InterPro" id="IPR001227">
    <property type="entry name" value="Ac_transferase_dom_sf"/>
</dbReference>
<feature type="domain" description="Carrier" evidence="13">
    <location>
        <begin position="692"/>
        <end position="767"/>
    </location>
</feature>
<dbReference type="Gene3D" id="3.40.47.10">
    <property type="match status" value="1"/>
</dbReference>
<evidence type="ECO:0000256" key="10">
    <source>
        <dbReference type="ARBA" id="ARBA00063272"/>
    </source>
</evidence>
<feature type="domain" description="Ketosynthase family 3 (KS3)" evidence="14">
    <location>
        <begin position="785"/>
        <end position="1207"/>
    </location>
</feature>
<name>H8GEN3_9PSEU</name>
<dbReference type="InterPro" id="IPR042104">
    <property type="entry name" value="PKS_dehydratase_sf"/>
</dbReference>
<comment type="catalytic activity">
    <reaction evidence="7">
        <text>6 (S)-methylmalonyl-CoA + propanoyl-CoA + 6 NADPH + 12 H(+) = 6-deoxyerythronolide B + 6 CO2 + 6 NADP(+) + 7 CoA + H2O</text>
        <dbReference type="Rhea" id="RHEA:23068"/>
        <dbReference type="ChEBI" id="CHEBI:15377"/>
        <dbReference type="ChEBI" id="CHEBI:15378"/>
        <dbReference type="ChEBI" id="CHEBI:16089"/>
        <dbReference type="ChEBI" id="CHEBI:16526"/>
        <dbReference type="ChEBI" id="CHEBI:57287"/>
        <dbReference type="ChEBI" id="CHEBI:57327"/>
        <dbReference type="ChEBI" id="CHEBI:57392"/>
        <dbReference type="ChEBI" id="CHEBI:57783"/>
        <dbReference type="ChEBI" id="CHEBI:58349"/>
        <dbReference type="EC" id="2.3.1.94"/>
    </reaction>
</comment>
<dbReference type="SMART" id="SM00826">
    <property type="entry name" value="PKS_DH"/>
    <property type="match status" value="1"/>
</dbReference>
<evidence type="ECO:0000259" key="15">
    <source>
        <dbReference type="PROSITE" id="PS52019"/>
    </source>
</evidence>
<dbReference type="Pfam" id="PF21089">
    <property type="entry name" value="PKS_DH_N"/>
    <property type="match status" value="1"/>
</dbReference>
<feature type="domain" description="Carrier" evidence="13">
    <location>
        <begin position="2416"/>
        <end position="2491"/>
    </location>
</feature>
<dbReference type="SUPFAM" id="SSF52151">
    <property type="entry name" value="FabD/lysophospholipase-like"/>
    <property type="match status" value="2"/>
</dbReference>
<evidence type="ECO:0000256" key="9">
    <source>
        <dbReference type="ARBA" id="ARBA00060622"/>
    </source>
</evidence>
<dbReference type="CDD" id="cd00833">
    <property type="entry name" value="PKS"/>
    <property type="match status" value="1"/>
</dbReference>
<dbReference type="InterPro" id="IPR014031">
    <property type="entry name" value="Ketoacyl_synth_C"/>
</dbReference>
<keyword evidence="3" id="KW-0808">Transferase</keyword>
<dbReference type="FunFam" id="3.40.366.10:FF:000002">
    <property type="entry name" value="Probable polyketide synthase 2"/>
    <property type="match status" value="1"/>
</dbReference>
<dbReference type="Pfam" id="PF00550">
    <property type="entry name" value="PP-binding"/>
    <property type="match status" value="2"/>
</dbReference>
<feature type="active site" description="Proton donor; for dehydratase activity" evidence="12">
    <location>
        <position position="1857"/>
    </location>
</feature>
<dbReference type="PROSITE" id="PS00012">
    <property type="entry name" value="PHOSPHOPANTETHEINE"/>
    <property type="match status" value="2"/>
</dbReference>
<dbReference type="SUPFAM" id="SSF53901">
    <property type="entry name" value="Thiolase-like"/>
    <property type="match status" value="1"/>
</dbReference>
<dbReference type="InterPro" id="IPR057326">
    <property type="entry name" value="KR_dom"/>
</dbReference>
<dbReference type="InterPro" id="IPR050091">
    <property type="entry name" value="PKS_NRPS_Biosynth_Enz"/>
</dbReference>
<dbReference type="InterPro" id="IPR032821">
    <property type="entry name" value="PKS_assoc"/>
</dbReference>
<dbReference type="InterPro" id="IPR018201">
    <property type="entry name" value="Ketoacyl_synth_AS"/>
</dbReference>
<dbReference type="InterPro" id="IPR020807">
    <property type="entry name" value="PKS_DH"/>
</dbReference>
<dbReference type="PROSITE" id="PS50075">
    <property type="entry name" value="CARRIER"/>
    <property type="match status" value="2"/>
</dbReference>
<organism evidence="16 17">
    <name type="scientific">Saccharomonospora azurea NA-128</name>
    <dbReference type="NCBI Taxonomy" id="882081"/>
    <lineage>
        <taxon>Bacteria</taxon>
        <taxon>Bacillati</taxon>
        <taxon>Actinomycetota</taxon>
        <taxon>Actinomycetes</taxon>
        <taxon>Pseudonocardiales</taxon>
        <taxon>Pseudonocardiaceae</taxon>
        <taxon>Saccharomonospora</taxon>
    </lineage>
</organism>
<dbReference type="InterPro" id="IPR013968">
    <property type="entry name" value="PKS_KR"/>
</dbReference>
<evidence type="ECO:0000259" key="13">
    <source>
        <dbReference type="PROSITE" id="PS50075"/>
    </source>
</evidence>
<dbReference type="InterPro" id="IPR016039">
    <property type="entry name" value="Thiolase-like"/>
</dbReference>
<dbReference type="Pfam" id="PF00109">
    <property type="entry name" value="ketoacyl-synt"/>
    <property type="match status" value="1"/>
</dbReference>
<dbReference type="FunFam" id="3.40.47.10:FF:000019">
    <property type="entry name" value="Polyketide synthase type I"/>
    <property type="match status" value="1"/>
</dbReference>
<dbReference type="GO" id="GO:0006633">
    <property type="term" value="P:fatty acid biosynthetic process"/>
    <property type="evidence" value="ECO:0007669"/>
    <property type="project" value="InterPro"/>
</dbReference>
<keyword evidence="4" id="KW-0677">Repeat</keyword>
<keyword evidence="6" id="KW-0012">Acyltransferase</keyword>
<dbReference type="InterPro" id="IPR036736">
    <property type="entry name" value="ACP-like_sf"/>
</dbReference>
<evidence type="ECO:0000313" key="17">
    <source>
        <dbReference type="Proteomes" id="UP000004705"/>
    </source>
</evidence>
<dbReference type="PROSITE" id="PS52019">
    <property type="entry name" value="PKS_MFAS_DH"/>
    <property type="match status" value="1"/>
</dbReference>
<dbReference type="InterPro" id="IPR014030">
    <property type="entry name" value="Ketoacyl_synth_N"/>
</dbReference>
<dbReference type="GO" id="GO:0004315">
    <property type="term" value="F:3-oxoacyl-[acyl-carrier-protein] synthase activity"/>
    <property type="evidence" value="ECO:0007669"/>
    <property type="project" value="InterPro"/>
</dbReference>
<dbReference type="GO" id="GO:0031177">
    <property type="term" value="F:phosphopantetheine binding"/>
    <property type="evidence" value="ECO:0007669"/>
    <property type="project" value="InterPro"/>
</dbReference>
<feature type="domain" description="PKS/mFAS DH" evidence="15">
    <location>
        <begin position="1663"/>
        <end position="1934"/>
    </location>
</feature>
<evidence type="ECO:0000256" key="7">
    <source>
        <dbReference type="ARBA" id="ARBA00052442"/>
    </source>
</evidence>
<dbReference type="SMART" id="SM00823">
    <property type="entry name" value="PKS_PP"/>
    <property type="match status" value="2"/>
</dbReference>
<dbReference type="Pfam" id="PF16197">
    <property type="entry name" value="KAsynt_C_assoc"/>
    <property type="match status" value="1"/>
</dbReference>
<keyword evidence="5" id="KW-0511">Multifunctional enzyme</keyword>
<feature type="region of interest" description="C-terminal hotdog fold" evidence="12">
    <location>
        <begin position="1796"/>
        <end position="1934"/>
    </location>
</feature>
<dbReference type="SUPFAM" id="SSF47336">
    <property type="entry name" value="ACP-like"/>
    <property type="match status" value="2"/>
</dbReference>
<dbReference type="PANTHER" id="PTHR43775:SF51">
    <property type="entry name" value="INACTIVE PHENOLPHTHIOCEROL SYNTHESIS POLYKETIDE SYNTHASE TYPE I PKS1-RELATED"/>
    <property type="match status" value="1"/>
</dbReference>
<dbReference type="Pfam" id="PF22953">
    <property type="entry name" value="SpnB_Rossmann"/>
    <property type="match status" value="1"/>
</dbReference>
<dbReference type="FunFam" id="1.10.1200.10:FF:000007">
    <property type="entry name" value="Probable polyketide synthase pks17"/>
    <property type="match status" value="2"/>
</dbReference>
<evidence type="ECO:0000259" key="14">
    <source>
        <dbReference type="PROSITE" id="PS52004"/>
    </source>
</evidence>
<evidence type="ECO:0000256" key="8">
    <source>
        <dbReference type="ARBA" id="ARBA00060158"/>
    </source>
</evidence>
<dbReference type="SMART" id="SM00825">
    <property type="entry name" value="PKS_KS"/>
    <property type="match status" value="1"/>
</dbReference>
<evidence type="ECO:0000256" key="1">
    <source>
        <dbReference type="ARBA" id="ARBA00022450"/>
    </source>
</evidence>
<dbReference type="InterPro" id="IPR041618">
    <property type="entry name" value="PKS_DE"/>
</dbReference>
<gene>
    <name evidence="16" type="ORF">SacazDRAFT_02066</name>
</gene>
<keyword evidence="17" id="KW-1185">Reference proteome</keyword>
<dbReference type="InterPro" id="IPR020841">
    <property type="entry name" value="PKS_Beta-ketoAc_synthase_dom"/>
</dbReference>
<dbReference type="Pfam" id="PF08659">
    <property type="entry name" value="KR"/>
    <property type="match status" value="2"/>
</dbReference>
<evidence type="ECO:0000313" key="16">
    <source>
        <dbReference type="EMBL" id="EHY88978.1"/>
    </source>
</evidence>
<comment type="pathway">
    <text evidence="9">Antibiotic biosynthesis; erythromycin biosynthesis.</text>
</comment>
<evidence type="ECO:0000256" key="3">
    <source>
        <dbReference type="ARBA" id="ARBA00022679"/>
    </source>
</evidence>
<dbReference type="InterPro" id="IPR049551">
    <property type="entry name" value="PKS_DH_C"/>
</dbReference>
<dbReference type="Gene3D" id="3.40.366.10">
    <property type="entry name" value="Malonyl-Coenzyme A Acyl Carrier Protein, domain 2"/>
    <property type="match status" value="2"/>
</dbReference>
<reference evidence="16 17" key="1">
    <citation type="journal article" date="2012" name="Stand. Genomic Sci.">
        <title>Genome sequence of the soil bacterium Saccharomonospora azurea type strain (NA-128(T)).</title>
        <authorList>
            <person name="Klenk H.P."/>
            <person name="Held B."/>
            <person name="Lucas S."/>
            <person name="Lapidus A."/>
            <person name="Copeland A."/>
            <person name="Hammon N."/>
            <person name="Pitluck S."/>
            <person name="Goodwin L.A."/>
            <person name="Han C."/>
            <person name="Tapia R."/>
            <person name="Brambilla E.M."/>
            <person name="Potter G."/>
            <person name="Land M."/>
            <person name="Ivanova N."/>
            <person name="Rohde M."/>
            <person name="Goker M."/>
            <person name="Detter J.C."/>
            <person name="Kyrpides N.C."/>
            <person name="Woyke T."/>
        </authorList>
    </citation>
    <scope>NUCLEOTIDE SEQUENCE [LARGE SCALE GENOMIC DNA]</scope>
    <source>
        <strain evidence="16 17">NA-128</strain>
    </source>
</reference>
<dbReference type="Gene3D" id="1.10.1200.10">
    <property type="entry name" value="ACP-like"/>
    <property type="match status" value="2"/>
</dbReference>